<feature type="coiled-coil region" evidence="1">
    <location>
        <begin position="155"/>
        <end position="182"/>
    </location>
</feature>
<name>A0A2P8CZJ4_9BACT</name>
<sequence>MKRTSAKYIAMAAFTFLGSYAILFVVLPLSYWRDYRQLPAANIATDVVIDLLFSVVMLELSFYIDRVLNRRIPWTARPLKRLLMQTLFQVLGVLSLVVCLAMIYLLVFGVQQHPYPYIGLRQVSYILIAMMLWALMISTLNTGNFLLKNWKTATLKAAELEVKAARNKQWAAEAELQALKLQIDPHFVFNNLSVLSELIVKDPQLGYDYSESLARVYRYLLSNSKKKLISLREELRFLDAYRFLVSHRMGSGCVFRVDIEASKLDLFIPPVTLQLLIENAIKYNRTEKEAPLVISLYTTGNDELVVSNTLLPLIREQASTGLGLKNITARYALLGDRVPVIEQTGETFTIKVPLIHECDKEDTDPGR</sequence>
<keyword evidence="2" id="KW-1133">Transmembrane helix</keyword>
<reference evidence="4 5" key="1">
    <citation type="submission" date="2018-03" db="EMBL/GenBank/DDBJ databases">
        <title>Genomic Encyclopedia of Type Strains, Phase III (KMG-III): the genomes of soil and plant-associated and newly described type strains.</title>
        <authorList>
            <person name="Whitman W."/>
        </authorList>
    </citation>
    <scope>NUCLEOTIDE SEQUENCE [LARGE SCALE GENOMIC DNA]</scope>
    <source>
        <strain evidence="4 5">CGMCC 1.12700</strain>
    </source>
</reference>
<keyword evidence="2" id="KW-0812">Transmembrane</keyword>
<feature type="domain" description="Signal transduction histidine kinase internal region" evidence="3">
    <location>
        <begin position="174"/>
        <end position="250"/>
    </location>
</feature>
<keyword evidence="1" id="KW-0175">Coiled coil</keyword>
<dbReference type="InterPro" id="IPR010559">
    <property type="entry name" value="Sig_transdc_His_kin_internal"/>
</dbReference>
<dbReference type="InterPro" id="IPR036890">
    <property type="entry name" value="HATPase_C_sf"/>
</dbReference>
<protein>
    <submittedName>
        <fullName evidence="4">Histidine kinase</fullName>
    </submittedName>
</protein>
<dbReference type="EMBL" id="PYGD01000008">
    <property type="protein sequence ID" value="PSK90393.1"/>
    <property type="molecule type" value="Genomic_DNA"/>
</dbReference>
<feature type="transmembrane region" description="Helical" evidence="2">
    <location>
        <begin position="123"/>
        <end position="147"/>
    </location>
</feature>
<keyword evidence="4" id="KW-0418">Kinase</keyword>
<comment type="caution">
    <text evidence="4">The sequence shown here is derived from an EMBL/GenBank/DDBJ whole genome shotgun (WGS) entry which is preliminary data.</text>
</comment>
<dbReference type="OrthoDB" id="9809908at2"/>
<evidence type="ECO:0000259" key="3">
    <source>
        <dbReference type="Pfam" id="PF06580"/>
    </source>
</evidence>
<dbReference type="InterPro" id="IPR050640">
    <property type="entry name" value="Bact_2-comp_sensor_kinase"/>
</dbReference>
<evidence type="ECO:0000256" key="1">
    <source>
        <dbReference type="SAM" id="Coils"/>
    </source>
</evidence>
<dbReference type="AlphaFoldDB" id="A0A2P8CZJ4"/>
<feature type="transmembrane region" description="Helical" evidence="2">
    <location>
        <begin position="12"/>
        <end position="31"/>
    </location>
</feature>
<dbReference type="GO" id="GO:0016020">
    <property type="term" value="C:membrane"/>
    <property type="evidence" value="ECO:0007669"/>
    <property type="project" value="InterPro"/>
</dbReference>
<feature type="transmembrane region" description="Helical" evidence="2">
    <location>
        <begin position="86"/>
        <end position="111"/>
    </location>
</feature>
<keyword evidence="2" id="KW-0472">Membrane</keyword>
<dbReference type="Pfam" id="PF06580">
    <property type="entry name" value="His_kinase"/>
    <property type="match status" value="1"/>
</dbReference>
<dbReference type="PANTHER" id="PTHR34220">
    <property type="entry name" value="SENSOR HISTIDINE KINASE YPDA"/>
    <property type="match status" value="1"/>
</dbReference>
<dbReference type="Gene3D" id="3.30.565.10">
    <property type="entry name" value="Histidine kinase-like ATPase, C-terminal domain"/>
    <property type="match status" value="1"/>
</dbReference>
<proteinExistence type="predicted"/>
<keyword evidence="5" id="KW-1185">Reference proteome</keyword>
<keyword evidence="4" id="KW-0808">Transferase</keyword>
<accession>A0A2P8CZJ4</accession>
<evidence type="ECO:0000313" key="5">
    <source>
        <dbReference type="Proteomes" id="UP000240572"/>
    </source>
</evidence>
<gene>
    <name evidence="4" type="ORF">B0I18_108123</name>
</gene>
<evidence type="ECO:0000256" key="2">
    <source>
        <dbReference type="SAM" id="Phobius"/>
    </source>
</evidence>
<evidence type="ECO:0000313" key="4">
    <source>
        <dbReference type="EMBL" id="PSK90393.1"/>
    </source>
</evidence>
<dbReference type="PANTHER" id="PTHR34220:SF7">
    <property type="entry name" value="SENSOR HISTIDINE KINASE YPDA"/>
    <property type="match status" value="1"/>
</dbReference>
<dbReference type="Proteomes" id="UP000240572">
    <property type="component" value="Unassembled WGS sequence"/>
</dbReference>
<dbReference type="GO" id="GO:0000155">
    <property type="term" value="F:phosphorelay sensor kinase activity"/>
    <property type="evidence" value="ECO:0007669"/>
    <property type="project" value="InterPro"/>
</dbReference>
<feature type="transmembrane region" description="Helical" evidence="2">
    <location>
        <begin position="43"/>
        <end position="65"/>
    </location>
</feature>
<organism evidence="4 5">
    <name type="scientific">Taibaiella chishuiensis</name>
    <dbReference type="NCBI Taxonomy" id="1434707"/>
    <lineage>
        <taxon>Bacteria</taxon>
        <taxon>Pseudomonadati</taxon>
        <taxon>Bacteroidota</taxon>
        <taxon>Chitinophagia</taxon>
        <taxon>Chitinophagales</taxon>
        <taxon>Chitinophagaceae</taxon>
        <taxon>Taibaiella</taxon>
    </lineage>
</organism>
<dbReference type="RefSeq" id="WP_106524269.1">
    <property type="nucleotide sequence ID" value="NZ_PYGD01000008.1"/>
</dbReference>